<dbReference type="Proteomes" id="UP001193389">
    <property type="component" value="Chromosome"/>
</dbReference>
<gene>
    <name evidence="1" type="ORF">AQPE_0621</name>
</gene>
<proteinExistence type="predicted"/>
<protein>
    <submittedName>
        <fullName evidence="1">Uncharacterized protein</fullName>
    </submittedName>
</protein>
<dbReference type="AlphaFoldDB" id="A0A5K7S4L4"/>
<reference evidence="1" key="1">
    <citation type="journal article" date="2020" name="Int. J. Syst. Evol. Microbiol.">
        <title>Aquipluma nitroreducens gen. nov. sp. nov., a novel facultatively anaerobic bacterium isolated from a freshwater lake.</title>
        <authorList>
            <person name="Watanabe M."/>
            <person name="Kojima H."/>
            <person name="Fukui M."/>
        </authorList>
    </citation>
    <scope>NUCLEOTIDE SEQUENCE</scope>
    <source>
        <strain evidence="1">MeG22</strain>
    </source>
</reference>
<evidence type="ECO:0000313" key="2">
    <source>
        <dbReference type="Proteomes" id="UP001193389"/>
    </source>
</evidence>
<keyword evidence="2" id="KW-1185">Reference proteome</keyword>
<evidence type="ECO:0000313" key="1">
    <source>
        <dbReference type="EMBL" id="BBE16482.1"/>
    </source>
</evidence>
<sequence length="41" mass="4957">MTLICLFFYLYETKDFLLYELKYSNQFEICVMVGFISESTL</sequence>
<dbReference type="EMBL" id="AP018694">
    <property type="protein sequence ID" value="BBE16482.1"/>
    <property type="molecule type" value="Genomic_DNA"/>
</dbReference>
<name>A0A5K7S4L4_9BACT</name>
<organism evidence="1 2">
    <name type="scientific">Aquipluma nitroreducens</name>
    <dbReference type="NCBI Taxonomy" id="2010828"/>
    <lineage>
        <taxon>Bacteria</taxon>
        <taxon>Pseudomonadati</taxon>
        <taxon>Bacteroidota</taxon>
        <taxon>Bacteroidia</taxon>
        <taxon>Marinilabiliales</taxon>
        <taxon>Prolixibacteraceae</taxon>
        <taxon>Aquipluma</taxon>
    </lineage>
</organism>
<accession>A0A5K7S4L4</accession>
<dbReference type="KEGG" id="anf:AQPE_0621"/>